<keyword evidence="3" id="KW-1185">Reference proteome</keyword>
<sequence length="72" mass="7685">MVPISSPRQSMPMVEPQVSSVPLGSTPAPDLNDGFDRSQPSSPVPHPQVLKPVSDVGQFYVKAEVRGQTEVA</sequence>
<evidence type="ECO:0000256" key="1">
    <source>
        <dbReference type="SAM" id="MobiDB-lite"/>
    </source>
</evidence>
<reference evidence="2" key="1">
    <citation type="journal article" date="2022" name="bioRxiv">
        <title>Sequencing and chromosome-scale assembly of the giantPleurodeles waltlgenome.</title>
        <authorList>
            <person name="Brown T."/>
            <person name="Elewa A."/>
            <person name="Iarovenko S."/>
            <person name="Subramanian E."/>
            <person name="Araus A.J."/>
            <person name="Petzold A."/>
            <person name="Susuki M."/>
            <person name="Suzuki K.-i.T."/>
            <person name="Hayashi T."/>
            <person name="Toyoda A."/>
            <person name="Oliveira C."/>
            <person name="Osipova E."/>
            <person name="Leigh N.D."/>
            <person name="Simon A."/>
            <person name="Yun M.H."/>
        </authorList>
    </citation>
    <scope>NUCLEOTIDE SEQUENCE</scope>
    <source>
        <strain evidence="2">20211129_DDA</strain>
        <tissue evidence="2">Liver</tissue>
    </source>
</reference>
<protein>
    <submittedName>
        <fullName evidence="2">Uncharacterized protein</fullName>
    </submittedName>
</protein>
<gene>
    <name evidence="2" type="ORF">NDU88_000962</name>
</gene>
<proteinExistence type="predicted"/>
<organism evidence="2 3">
    <name type="scientific">Pleurodeles waltl</name>
    <name type="common">Iberian ribbed newt</name>
    <dbReference type="NCBI Taxonomy" id="8319"/>
    <lineage>
        <taxon>Eukaryota</taxon>
        <taxon>Metazoa</taxon>
        <taxon>Chordata</taxon>
        <taxon>Craniata</taxon>
        <taxon>Vertebrata</taxon>
        <taxon>Euteleostomi</taxon>
        <taxon>Amphibia</taxon>
        <taxon>Batrachia</taxon>
        <taxon>Caudata</taxon>
        <taxon>Salamandroidea</taxon>
        <taxon>Salamandridae</taxon>
        <taxon>Pleurodelinae</taxon>
        <taxon>Pleurodeles</taxon>
    </lineage>
</organism>
<accession>A0AAV7WMV8</accession>
<name>A0AAV7WMV8_PLEWA</name>
<feature type="region of interest" description="Disordered" evidence="1">
    <location>
        <begin position="1"/>
        <end position="50"/>
    </location>
</feature>
<evidence type="ECO:0000313" key="2">
    <source>
        <dbReference type="EMBL" id="KAJ1213324.1"/>
    </source>
</evidence>
<dbReference type="AlphaFoldDB" id="A0AAV7WMV8"/>
<dbReference type="EMBL" id="JANPWB010000001">
    <property type="protein sequence ID" value="KAJ1213324.1"/>
    <property type="molecule type" value="Genomic_DNA"/>
</dbReference>
<dbReference type="Proteomes" id="UP001066276">
    <property type="component" value="Chromosome 1_1"/>
</dbReference>
<comment type="caution">
    <text evidence="2">The sequence shown here is derived from an EMBL/GenBank/DDBJ whole genome shotgun (WGS) entry which is preliminary data.</text>
</comment>
<evidence type="ECO:0000313" key="3">
    <source>
        <dbReference type="Proteomes" id="UP001066276"/>
    </source>
</evidence>